<organism evidence="6 7">
    <name type="scientific">Selenomonas ruminantium</name>
    <dbReference type="NCBI Taxonomy" id="971"/>
    <lineage>
        <taxon>Bacteria</taxon>
        <taxon>Bacillati</taxon>
        <taxon>Bacillota</taxon>
        <taxon>Negativicutes</taxon>
        <taxon>Selenomonadales</taxon>
        <taxon>Selenomonadaceae</taxon>
        <taxon>Selenomonas</taxon>
    </lineage>
</organism>
<feature type="transmembrane region" description="Helical" evidence="5">
    <location>
        <begin position="114"/>
        <end position="147"/>
    </location>
</feature>
<sequence length="151" mass="15557">MYIEYITLGAVLLLSYLGHNMTVVYATAIVLGLKILGLTTALNTLGSQGLNWGIIILTAAILVPIANGTITISHMIDAFRTHAGVIAIVAGLLAAVAGGSGVDLLKSTPDVIPALIIGTMAGVLLFHGVAVGPLIAGGLTYFILWLMKSFT</sequence>
<comment type="subcellular location">
    <subcellularLocation>
        <location evidence="5">Cell membrane</location>
        <topology evidence="5">Multi-pass membrane protein</topology>
    </subcellularLocation>
</comment>
<reference evidence="6" key="1">
    <citation type="submission" date="2019-04" db="EMBL/GenBank/DDBJ databases">
        <title>Evolution of Biomass-Degrading Anaerobic Consortia Revealed by Metagenomics.</title>
        <authorList>
            <person name="Peng X."/>
        </authorList>
    </citation>
    <scope>NUCLEOTIDE SEQUENCE</scope>
    <source>
        <strain evidence="6">SIG242</strain>
    </source>
</reference>
<dbReference type="Proteomes" id="UP000772151">
    <property type="component" value="Unassembled WGS sequence"/>
</dbReference>
<evidence type="ECO:0000313" key="6">
    <source>
        <dbReference type="EMBL" id="MBE6084022.1"/>
    </source>
</evidence>
<keyword evidence="1 5" id="KW-1003">Cell membrane</keyword>
<evidence type="ECO:0000256" key="5">
    <source>
        <dbReference type="HAMAP-Rule" id="MF_01874"/>
    </source>
</evidence>
<dbReference type="HAMAP" id="MF_01874">
    <property type="entry name" value="UPF0756"/>
    <property type="match status" value="1"/>
</dbReference>
<evidence type="ECO:0000256" key="3">
    <source>
        <dbReference type="ARBA" id="ARBA00022989"/>
    </source>
</evidence>
<dbReference type="GO" id="GO:0005886">
    <property type="term" value="C:plasma membrane"/>
    <property type="evidence" value="ECO:0007669"/>
    <property type="project" value="UniProtKB-SubCell"/>
</dbReference>
<dbReference type="RefSeq" id="WP_303667936.1">
    <property type="nucleotide sequence ID" value="NZ_SVCA01000001.1"/>
</dbReference>
<evidence type="ECO:0000313" key="7">
    <source>
        <dbReference type="Proteomes" id="UP000772151"/>
    </source>
</evidence>
<accession>A0A927WIZ3</accession>
<comment type="similarity">
    <text evidence="5">Belongs to the UPF0756 family.</text>
</comment>
<feature type="transmembrane region" description="Helical" evidence="5">
    <location>
        <begin position="82"/>
        <end position="102"/>
    </location>
</feature>
<gene>
    <name evidence="6" type="ORF">E7203_00880</name>
</gene>
<dbReference type="AlphaFoldDB" id="A0A927WIZ3"/>
<evidence type="ECO:0000256" key="2">
    <source>
        <dbReference type="ARBA" id="ARBA00022692"/>
    </source>
</evidence>
<proteinExistence type="inferred from homology"/>
<name>A0A927WIZ3_SELRU</name>
<comment type="caution">
    <text evidence="6">The sequence shown here is derived from an EMBL/GenBank/DDBJ whole genome shotgun (WGS) entry which is preliminary data.</text>
</comment>
<dbReference type="InterPro" id="IPR007382">
    <property type="entry name" value="UPF0756_TM"/>
</dbReference>
<evidence type="ECO:0000256" key="4">
    <source>
        <dbReference type="ARBA" id="ARBA00023136"/>
    </source>
</evidence>
<feature type="transmembrane region" description="Helical" evidence="5">
    <location>
        <begin position="50"/>
        <end position="70"/>
    </location>
</feature>
<protein>
    <recommendedName>
        <fullName evidence="5">UPF0756 membrane protein E7203_00880</fullName>
    </recommendedName>
</protein>
<dbReference type="PANTHER" id="PTHR38452">
    <property type="entry name" value="UPF0756 MEMBRANE PROTEIN YEAL"/>
    <property type="match status" value="1"/>
</dbReference>
<evidence type="ECO:0000256" key="1">
    <source>
        <dbReference type="ARBA" id="ARBA00022475"/>
    </source>
</evidence>
<dbReference type="EMBL" id="SVCA01000001">
    <property type="protein sequence ID" value="MBE6084022.1"/>
    <property type="molecule type" value="Genomic_DNA"/>
</dbReference>
<dbReference type="PANTHER" id="PTHR38452:SF1">
    <property type="entry name" value="UPF0756 MEMBRANE PROTEIN YEAL"/>
    <property type="match status" value="1"/>
</dbReference>
<dbReference type="Pfam" id="PF04284">
    <property type="entry name" value="DUF441"/>
    <property type="match status" value="1"/>
</dbReference>
<keyword evidence="4 5" id="KW-0472">Membrane</keyword>
<keyword evidence="3 5" id="KW-1133">Transmembrane helix</keyword>
<keyword evidence="2 5" id="KW-0812">Transmembrane</keyword>
<comment type="caution">
    <text evidence="5">Lacks conserved residue(s) required for the propagation of feature annotation.</text>
</comment>